<comment type="caution">
    <text evidence="7">The sequence shown here is derived from an EMBL/GenBank/DDBJ whole genome shotgun (WGS) entry which is preliminary data.</text>
</comment>
<evidence type="ECO:0000256" key="3">
    <source>
        <dbReference type="ARBA" id="ARBA00023164"/>
    </source>
</evidence>
<dbReference type="RefSeq" id="WP_119430767.1">
    <property type="nucleotide sequence ID" value="NZ_QWGE01000001.1"/>
</dbReference>
<evidence type="ECO:0000313" key="8">
    <source>
        <dbReference type="Proteomes" id="UP000266005"/>
    </source>
</evidence>
<dbReference type="InterPro" id="IPR023753">
    <property type="entry name" value="FAD/NAD-binding_dom"/>
</dbReference>
<comment type="pathway">
    <text evidence="4">Amino-acid biosynthesis.</text>
</comment>
<dbReference type="Pfam" id="PF07992">
    <property type="entry name" value="Pyr_redox_2"/>
    <property type="match status" value="1"/>
</dbReference>
<evidence type="ECO:0000256" key="4">
    <source>
        <dbReference type="ARBA" id="ARBA00029440"/>
    </source>
</evidence>
<dbReference type="GO" id="GO:0051536">
    <property type="term" value="F:iron-sulfur cluster binding"/>
    <property type="evidence" value="ECO:0007669"/>
    <property type="project" value="InterPro"/>
</dbReference>
<dbReference type="EMBL" id="QWGE01000001">
    <property type="protein sequence ID" value="RIJ42885.1"/>
    <property type="molecule type" value="Genomic_DNA"/>
</dbReference>
<dbReference type="OrthoDB" id="9803192at2"/>
<evidence type="ECO:0000256" key="1">
    <source>
        <dbReference type="ARBA" id="ARBA00022605"/>
    </source>
</evidence>
<dbReference type="Gene3D" id="1.10.1060.10">
    <property type="entry name" value="Alpha-helical ferredoxin"/>
    <property type="match status" value="1"/>
</dbReference>
<organism evidence="7 8">
    <name type="scientific">Pontibacter oryzae</name>
    <dbReference type="NCBI Taxonomy" id="2304593"/>
    <lineage>
        <taxon>Bacteria</taxon>
        <taxon>Pseudomonadati</taxon>
        <taxon>Bacteroidota</taxon>
        <taxon>Cytophagia</taxon>
        <taxon>Cytophagales</taxon>
        <taxon>Hymenobacteraceae</taxon>
        <taxon>Pontibacter</taxon>
    </lineage>
</organism>
<dbReference type="InterPro" id="IPR006005">
    <property type="entry name" value="Glut_synth_ssu1"/>
</dbReference>
<dbReference type="Proteomes" id="UP000266005">
    <property type="component" value="Unassembled WGS sequence"/>
</dbReference>
<dbReference type="Gene3D" id="3.50.50.60">
    <property type="entry name" value="FAD/NAD(P)-binding domain"/>
    <property type="match status" value="1"/>
</dbReference>
<dbReference type="InterPro" id="IPR028261">
    <property type="entry name" value="DPD_II"/>
</dbReference>
<evidence type="ECO:0000259" key="5">
    <source>
        <dbReference type="Pfam" id="PF07992"/>
    </source>
</evidence>
<dbReference type="InterPro" id="IPR036188">
    <property type="entry name" value="FAD/NAD-bd_sf"/>
</dbReference>
<proteinExistence type="predicted"/>
<accession>A0A399SM70</accession>
<dbReference type="AlphaFoldDB" id="A0A399SM70"/>
<protein>
    <submittedName>
        <fullName evidence="7">Glutamate synthase subunit beta</fullName>
    </submittedName>
</protein>
<dbReference type="SUPFAM" id="SSF51971">
    <property type="entry name" value="Nucleotide-binding domain"/>
    <property type="match status" value="2"/>
</dbReference>
<sequence>MGQADGFLKYDRELPGARDPKERINDSNEIYTSFPEEKTKAQAARCMDCGVPFCHNGCPLGNLIPDFNDAVYEGEWERAAQILYSTNNFPEFTGRICPAPCEASCVLSINKPAVAIEHIEKAIAEKSFELDLVKPQPPKHRTGKRVAVVGSGPAGLAAAAQLNQAGHEVHVYEKDDKAGGLLRYGIPDFKLEKWTIDRRLAILEAEGIHFHLGVEIGKDFSLKKLHRKYDSVLLTIGSSKPRVLDIPGNHLKGIHFAMDYLTQHNRRVAGQSIDAAQELVAGDKHVLVVGGGDTGSDCVGTANRQFAKSISQLQYRNMPSDMRLPDNPWPEWPMTYTSSSSHEEGCERSWGWLTKEFIGDENGFVKGLKVVELAWKNTREYVEKPESEKVLPCDLALIAIGYERPMHDAFLASFEFDTDARGNFKLQDWQTSLPGIFAAGDAYRGQSLVVWAISDGREAARAIDVHLMGKSDLPSKQLSRVMLES</sequence>
<name>A0A399SM70_9BACT</name>
<dbReference type="Gene3D" id="3.40.50.720">
    <property type="entry name" value="NAD(P)-binding Rossmann-like Domain"/>
    <property type="match status" value="1"/>
</dbReference>
<dbReference type="InterPro" id="IPR009051">
    <property type="entry name" value="Helical_ferredxn"/>
</dbReference>
<evidence type="ECO:0000256" key="2">
    <source>
        <dbReference type="ARBA" id="ARBA00023002"/>
    </source>
</evidence>
<evidence type="ECO:0000259" key="6">
    <source>
        <dbReference type="Pfam" id="PF14691"/>
    </source>
</evidence>
<dbReference type="PANTHER" id="PTHR43100:SF1">
    <property type="entry name" value="GLUTAMATE SYNTHASE [NADPH] SMALL CHAIN"/>
    <property type="match status" value="1"/>
</dbReference>
<gene>
    <name evidence="7" type="ORF">D1627_03310</name>
</gene>
<feature type="domain" description="Dihydroprymidine dehydrogenase" evidence="6">
    <location>
        <begin position="24"/>
        <end position="129"/>
    </location>
</feature>
<dbReference type="PANTHER" id="PTHR43100">
    <property type="entry name" value="GLUTAMATE SYNTHASE [NADPH] SMALL CHAIN"/>
    <property type="match status" value="1"/>
</dbReference>
<keyword evidence="3" id="KW-0314">Glutamate biosynthesis</keyword>
<feature type="domain" description="FAD/NAD(P)-binding" evidence="5">
    <location>
        <begin position="145"/>
        <end position="456"/>
    </location>
</feature>
<dbReference type="GO" id="GO:0016639">
    <property type="term" value="F:oxidoreductase activity, acting on the CH-NH2 group of donors, NAD or NADP as acceptor"/>
    <property type="evidence" value="ECO:0007669"/>
    <property type="project" value="InterPro"/>
</dbReference>
<dbReference type="InterPro" id="IPR051394">
    <property type="entry name" value="Glutamate_Synthase"/>
</dbReference>
<dbReference type="SUPFAM" id="SSF46548">
    <property type="entry name" value="alpha-helical ferredoxin"/>
    <property type="match status" value="1"/>
</dbReference>
<evidence type="ECO:0000313" key="7">
    <source>
        <dbReference type="EMBL" id="RIJ42885.1"/>
    </source>
</evidence>
<keyword evidence="1" id="KW-0028">Amino-acid biosynthesis</keyword>
<keyword evidence="2" id="KW-0560">Oxidoreductase</keyword>
<dbReference type="GO" id="GO:0006537">
    <property type="term" value="P:glutamate biosynthetic process"/>
    <property type="evidence" value="ECO:0007669"/>
    <property type="project" value="UniProtKB-KW"/>
</dbReference>
<reference evidence="8" key="1">
    <citation type="submission" date="2018-08" db="EMBL/GenBank/DDBJ databases">
        <title>Mucilaginibacter sp. MYSH2.</title>
        <authorList>
            <person name="Seo T."/>
        </authorList>
    </citation>
    <scope>NUCLEOTIDE SEQUENCE [LARGE SCALE GENOMIC DNA]</scope>
    <source>
        <strain evidence="8">KIRAN</strain>
    </source>
</reference>
<dbReference type="Pfam" id="PF14691">
    <property type="entry name" value="Fer4_20"/>
    <property type="match status" value="1"/>
</dbReference>
<dbReference type="NCBIfam" id="TIGR01317">
    <property type="entry name" value="GOGAT_sm_gam"/>
    <property type="match status" value="1"/>
</dbReference>
<dbReference type="PRINTS" id="PR00419">
    <property type="entry name" value="ADXRDTASE"/>
</dbReference>
<keyword evidence="8" id="KW-1185">Reference proteome</keyword>